<gene>
    <name evidence="1" type="ORF">FCN74_00350</name>
</gene>
<evidence type="ECO:0008006" key="3">
    <source>
        <dbReference type="Google" id="ProtNLM"/>
    </source>
</evidence>
<reference evidence="1 2" key="1">
    <citation type="submission" date="2019-04" db="EMBL/GenBank/DDBJ databases">
        <title>Psychroflexus halotolerans sp. nov., isolated from a marine solar saltern.</title>
        <authorList>
            <person name="Feng X."/>
        </authorList>
    </citation>
    <scope>NUCLEOTIDE SEQUENCE [LARGE SCALE GENOMIC DNA]</scope>
    <source>
        <strain evidence="1 2">WDS2C27</strain>
    </source>
</reference>
<evidence type="ECO:0000313" key="1">
    <source>
        <dbReference type="EMBL" id="TKS56912.1"/>
    </source>
</evidence>
<organism evidence="1 2">
    <name type="scientific">Mesohalobacter halotolerans</name>
    <dbReference type="NCBI Taxonomy" id="1883405"/>
    <lineage>
        <taxon>Bacteria</taxon>
        <taxon>Pseudomonadati</taxon>
        <taxon>Bacteroidota</taxon>
        <taxon>Flavobacteriia</taxon>
        <taxon>Flavobacteriales</taxon>
        <taxon>Flavobacteriaceae</taxon>
        <taxon>Mesohalobacter</taxon>
    </lineage>
</organism>
<accession>A0A4U5TSB4</accession>
<dbReference type="EMBL" id="SWMU01000001">
    <property type="protein sequence ID" value="TKS56912.1"/>
    <property type="molecule type" value="Genomic_DNA"/>
</dbReference>
<comment type="caution">
    <text evidence="1">The sequence shown here is derived from an EMBL/GenBank/DDBJ whole genome shotgun (WGS) entry which is preliminary data.</text>
</comment>
<keyword evidence="2" id="KW-1185">Reference proteome</keyword>
<protein>
    <recommendedName>
        <fullName evidence="3">TonB C-terminal domain-containing protein</fullName>
    </recommendedName>
</protein>
<dbReference type="RefSeq" id="WP_138930616.1">
    <property type="nucleotide sequence ID" value="NZ_SWMU01000001.1"/>
</dbReference>
<dbReference type="Proteomes" id="UP000306552">
    <property type="component" value="Unassembled WGS sequence"/>
</dbReference>
<evidence type="ECO:0000313" key="2">
    <source>
        <dbReference type="Proteomes" id="UP000306552"/>
    </source>
</evidence>
<proteinExistence type="predicted"/>
<sequence length="151" mass="17799">MKLLVYFFVLAIFWSCKQDNFKKVDANDIANKQLQTIDFKQIDRFPLFKTCDETASRRIQQNCFEQHLHQWLKPYIDTIEVEIAQTDTLLLFLKIDKTGKIKLDSLYSKMDLSHEFQRIFNKSPEIYPAQKRGVPVSVNLELPIILSLKSK</sequence>
<dbReference type="OrthoDB" id="1191002at2"/>
<dbReference type="AlphaFoldDB" id="A0A4U5TSB4"/>
<name>A0A4U5TSB4_9FLAO</name>